<gene>
    <name evidence="3" type="ORF">V5S96_04125</name>
</gene>
<evidence type="ECO:0000256" key="2">
    <source>
        <dbReference type="SAM" id="Phobius"/>
    </source>
</evidence>
<comment type="caution">
    <text evidence="3">The sequence shown here is derived from an EMBL/GenBank/DDBJ whole genome shotgun (WGS) entry which is preliminary data.</text>
</comment>
<feature type="transmembrane region" description="Helical" evidence="2">
    <location>
        <begin position="337"/>
        <end position="355"/>
    </location>
</feature>
<feature type="transmembrane region" description="Helical" evidence="2">
    <location>
        <begin position="505"/>
        <end position="526"/>
    </location>
</feature>
<evidence type="ECO:0000313" key="3">
    <source>
        <dbReference type="EMBL" id="MEJ4099552.1"/>
    </source>
</evidence>
<protein>
    <submittedName>
        <fullName evidence="3">DUF6541 family protein</fullName>
    </submittedName>
</protein>
<feature type="transmembrane region" description="Helical" evidence="2">
    <location>
        <begin position="575"/>
        <end position="596"/>
    </location>
</feature>
<keyword evidence="2" id="KW-0472">Membrane</keyword>
<reference evidence="3 4" key="1">
    <citation type="submission" date="2024-02" db="EMBL/GenBank/DDBJ databases">
        <title>Whole genome sequencing and characterization of Corynebacterium isolated from the ocular surface of dry eye disease sufferers.</title>
        <authorList>
            <person name="Naqvi M."/>
        </authorList>
    </citation>
    <scope>NUCLEOTIDE SEQUENCE [LARGE SCALE GENOMIC DNA]</scope>
    <source>
        <strain evidence="3 4">PCRF</strain>
    </source>
</reference>
<keyword evidence="4" id="KW-1185">Reference proteome</keyword>
<keyword evidence="2" id="KW-1133">Transmembrane helix</keyword>
<feature type="transmembrane region" description="Helical" evidence="2">
    <location>
        <begin position="546"/>
        <end position="568"/>
    </location>
</feature>
<name>A0ABU8NXP3_9CORY</name>
<accession>A0ABU8NXP3</accession>
<feature type="transmembrane region" description="Helical" evidence="2">
    <location>
        <begin position="421"/>
        <end position="439"/>
    </location>
</feature>
<sequence>MDTAQIAYLAVLIFTLPGFLLSWASGLKIPWAAAAAMPVSFCVYGLAAWLIGLTPWRYDVLSIAAIWVLFLVLALVWRYGYAWLRGLGRRRRGGAGARRDRGRDLAVSVAHLPANADILGDATWLARVTGMSPNPTVYRQALLPAALAAPGGAVPVRPEEPRRTLREWWADPSGRRGSLLDPAWILPALGVVLGAHVIIGKSLEFIQRAPEGLNNVFQGWDVQWHANVVRWIMEAGIASPTRMGELHNIETQAAMFYPSGWHAGTYLVAQIAGVSPIEAVNVASAVIPGVGFPLSVALLAWKMMGLRSITGQLGAALAGLLIFGAPAGYWVGSYVGAWPYVAAVSLTGVVIALFMTVPSNPRFGYAAAAALMGVAQMHPSAVTIVVIALLLWWLCWLLWVPSRKAEGARQALTVRLRDVGLLGAVGAAGMVLLLPQILVGSEVTGEVAAFSGEEDISSGEAWAKVLGMTTRHVDAFEGMSLTWVFWAAGIGAVALIGWRRNLWAPLLYLFSAAVAVNSLRPFGGFWSDALGAIGDLHYSMAHRLVLPVAMLVFAAAGIGVAVLIRLVCLAPVKKWAVGSTVASVILAFPVGLAMYANLWSQMEEGAEWTINSSRVDDRMVSQVDLRAFEWLARQPHAYEGLIMGEPADGHSWMYAYNSLPTVMRHYDWPTDFKDSDTRLLYWWPNALGAGNPGAPNERNHVDEAAERMGVNYIFISPENFWMSQPRNERMMDGLWHTPGVTPVYAEENVAIFAVNEAFTDAELEKMREPGNSPEPLDELYPVPTKGEAGVAASEEEENQPYFHRPTEPNNRADVPSEDAENDANWPVQGEITEGGAPARVEE</sequence>
<dbReference type="InterPro" id="IPR046671">
    <property type="entry name" value="DUF6541"/>
</dbReference>
<evidence type="ECO:0000256" key="1">
    <source>
        <dbReference type="SAM" id="MobiDB-lite"/>
    </source>
</evidence>
<feature type="transmembrane region" description="Helical" evidence="2">
    <location>
        <begin position="384"/>
        <end position="400"/>
    </location>
</feature>
<feature type="transmembrane region" description="Helical" evidence="2">
    <location>
        <begin position="63"/>
        <end position="84"/>
    </location>
</feature>
<feature type="transmembrane region" description="Helical" evidence="2">
    <location>
        <begin position="31"/>
        <end position="51"/>
    </location>
</feature>
<dbReference type="Proteomes" id="UP001359781">
    <property type="component" value="Unassembled WGS sequence"/>
</dbReference>
<proteinExistence type="predicted"/>
<dbReference type="RefSeq" id="WP_337889995.1">
    <property type="nucleotide sequence ID" value="NZ_JBAHVI010000004.1"/>
</dbReference>
<organism evidence="3 4">
    <name type="scientific">Corynebacterium mastitidis</name>
    <dbReference type="NCBI Taxonomy" id="161890"/>
    <lineage>
        <taxon>Bacteria</taxon>
        <taxon>Bacillati</taxon>
        <taxon>Actinomycetota</taxon>
        <taxon>Actinomycetes</taxon>
        <taxon>Mycobacteriales</taxon>
        <taxon>Corynebacteriaceae</taxon>
        <taxon>Corynebacterium</taxon>
    </lineage>
</organism>
<feature type="transmembrane region" description="Helical" evidence="2">
    <location>
        <begin position="313"/>
        <end position="331"/>
    </location>
</feature>
<feature type="transmembrane region" description="Helical" evidence="2">
    <location>
        <begin position="6"/>
        <end position="24"/>
    </location>
</feature>
<feature type="region of interest" description="Disordered" evidence="1">
    <location>
        <begin position="766"/>
        <end position="842"/>
    </location>
</feature>
<feature type="transmembrane region" description="Helical" evidence="2">
    <location>
        <begin position="480"/>
        <end position="498"/>
    </location>
</feature>
<dbReference type="EMBL" id="JBAHVJ010000004">
    <property type="protein sequence ID" value="MEJ4099552.1"/>
    <property type="molecule type" value="Genomic_DNA"/>
</dbReference>
<keyword evidence="2" id="KW-0812">Transmembrane</keyword>
<dbReference type="Pfam" id="PF20176">
    <property type="entry name" value="DUF6541"/>
    <property type="match status" value="1"/>
</dbReference>
<feature type="transmembrane region" description="Helical" evidence="2">
    <location>
        <begin position="282"/>
        <end position="301"/>
    </location>
</feature>
<evidence type="ECO:0000313" key="4">
    <source>
        <dbReference type="Proteomes" id="UP001359781"/>
    </source>
</evidence>